<feature type="domain" description="DUF6565" evidence="2">
    <location>
        <begin position="39"/>
        <end position="112"/>
    </location>
</feature>
<dbReference type="EMBL" id="AQHV01000014">
    <property type="protein sequence ID" value="KKB53482.1"/>
    <property type="molecule type" value="Genomic_DNA"/>
</dbReference>
<evidence type="ECO:0000313" key="3">
    <source>
        <dbReference type="EMBL" id="KKB53482.1"/>
    </source>
</evidence>
<evidence type="ECO:0000313" key="4">
    <source>
        <dbReference type="Proteomes" id="UP000033047"/>
    </source>
</evidence>
<reference evidence="3 4" key="1">
    <citation type="submission" date="2013-04" db="EMBL/GenBank/DDBJ databases">
        <title>The Genome Sequence of Parabacteroides goldsteinii DSM 19448.</title>
        <authorList>
            <consortium name="The Broad Institute Genomics Platform"/>
            <person name="Earl A."/>
            <person name="Ward D."/>
            <person name="Feldgarden M."/>
            <person name="Gevers D."/>
            <person name="Martens E."/>
            <person name="Sakamoto M."/>
            <person name="Benno Y."/>
            <person name="Song Y."/>
            <person name="Liu C."/>
            <person name="Lee J."/>
            <person name="Bolanos M."/>
            <person name="Vaisanen M.L."/>
            <person name="Finegold S.M."/>
            <person name="Walker B."/>
            <person name="Young S."/>
            <person name="Zeng Q."/>
            <person name="Gargeya S."/>
            <person name="Fitzgerald M."/>
            <person name="Haas B."/>
            <person name="Abouelleil A."/>
            <person name="Allen A.W."/>
            <person name="Alvarado L."/>
            <person name="Arachchi H.M."/>
            <person name="Berlin A.M."/>
            <person name="Chapman S.B."/>
            <person name="Gainer-Dewar J."/>
            <person name="Goldberg J."/>
            <person name="Griggs A."/>
            <person name="Gujja S."/>
            <person name="Hansen M."/>
            <person name="Howarth C."/>
            <person name="Imamovic A."/>
            <person name="Ireland A."/>
            <person name="Larimer J."/>
            <person name="McCowan C."/>
            <person name="Murphy C."/>
            <person name="Pearson M."/>
            <person name="Poon T.W."/>
            <person name="Priest M."/>
            <person name="Roberts A."/>
            <person name="Saif S."/>
            <person name="Shea T."/>
            <person name="Sisk P."/>
            <person name="Sykes S."/>
            <person name="Wortman J."/>
            <person name="Nusbaum C."/>
            <person name="Birren B."/>
        </authorList>
    </citation>
    <scope>NUCLEOTIDE SEQUENCE [LARGE SCALE GENOMIC DNA]</scope>
    <source>
        <strain evidence="3 4">DSM 19448</strain>
    </source>
</reference>
<dbReference type="Proteomes" id="UP000033047">
    <property type="component" value="Unassembled WGS sequence"/>
</dbReference>
<proteinExistence type="predicted"/>
<dbReference type="PATRIC" id="fig|927665.4.peg.3108"/>
<dbReference type="PROSITE" id="PS51257">
    <property type="entry name" value="PROKAR_LIPOPROTEIN"/>
    <property type="match status" value="1"/>
</dbReference>
<sequence>MKRFLMMMVAVMALFTLSGCGESKESYVKDFTKFVEKVQAGADKYSKADWEEVEKKYIEFAETKYDKYSSELSTDEMIGITKLKATYLTIQTKHGIIDNILKEGNNALDDLIK</sequence>
<evidence type="ECO:0000256" key="1">
    <source>
        <dbReference type="SAM" id="SignalP"/>
    </source>
</evidence>
<evidence type="ECO:0000259" key="2">
    <source>
        <dbReference type="Pfam" id="PF20203"/>
    </source>
</evidence>
<protein>
    <recommendedName>
        <fullName evidence="2">DUF6565 domain-containing protein</fullName>
    </recommendedName>
</protein>
<dbReference type="HOGENOM" id="CLU_154382_0_0_10"/>
<accession>A0A0F5J7U3</accession>
<name>A0A0F5J7U3_9BACT</name>
<dbReference type="Pfam" id="PF20203">
    <property type="entry name" value="DUF6565"/>
    <property type="match status" value="1"/>
</dbReference>
<dbReference type="RefSeq" id="WP_007652827.1">
    <property type="nucleotide sequence ID" value="NZ_KQ033913.1"/>
</dbReference>
<feature type="chain" id="PRO_5002489309" description="DUF6565 domain-containing protein" evidence="1">
    <location>
        <begin position="24"/>
        <end position="113"/>
    </location>
</feature>
<organism evidence="3 4">
    <name type="scientific">Parabacteroides goldsteinii DSM 19448 = WAL 12034</name>
    <dbReference type="NCBI Taxonomy" id="927665"/>
    <lineage>
        <taxon>Bacteria</taxon>
        <taxon>Pseudomonadati</taxon>
        <taxon>Bacteroidota</taxon>
        <taxon>Bacteroidia</taxon>
        <taxon>Bacteroidales</taxon>
        <taxon>Tannerellaceae</taxon>
        <taxon>Parabacteroides</taxon>
    </lineage>
</organism>
<dbReference type="InterPro" id="IPR046695">
    <property type="entry name" value="DUF6565"/>
</dbReference>
<gene>
    <name evidence="3" type="ORF">HMPREF1535_03023</name>
</gene>
<feature type="signal peptide" evidence="1">
    <location>
        <begin position="1"/>
        <end position="23"/>
    </location>
</feature>
<dbReference type="STRING" id="927665.HMPREF1535_03023"/>
<comment type="caution">
    <text evidence="3">The sequence shown here is derived from an EMBL/GenBank/DDBJ whole genome shotgun (WGS) entry which is preliminary data.</text>
</comment>
<dbReference type="AlphaFoldDB" id="A0A0F5J7U3"/>
<keyword evidence="1" id="KW-0732">Signal</keyword>